<proteinExistence type="predicted"/>
<dbReference type="SUPFAM" id="SSF55008">
    <property type="entry name" value="HMA, heavy metal-associated domain"/>
    <property type="match status" value="1"/>
</dbReference>
<accession>S0FTK4</accession>
<dbReference type="InterPro" id="IPR006121">
    <property type="entry name" value="HMA_dom"/>
</dbReference>
<keyword evidence="3" id="KW-1185">Reference proteome</keyword>
<comment type="caution">
    <text evidence="2">The sequence shown here is derived from an EMBL/GenBank/DDBJ whole genome shotgun (WGS) entry which is preliminary data.</text>
</comment>
<evidence type="ECO:0000313" key="2">
    <source>
        <dbReference type="EMBL" id="EMS73666.1"/>
    </source>
</evidence>
<dbReference type="Pfam" id="PF00403">
    <property type="entry name" value="HMA"/>
    <property type="match status" value="1"/>
</dbReference>
<gene>
    <name evidence="2" type="ORF">CTER_0327</name>
</gene>
<organism evidence="2 3">
    <name type="scientific">Ruminiclostridium cellobioparum subsp. termitidis CT1112</name>
    <dbReference type="NCBI Taxonomy" id="1195236"/>
    <lineage>
        <taxon>Bacteria</taxon>
        <taxon>Bacillati</taxon>
        <taxon>Bacillota</taxon>
        <taxon>Clostridia</taxon>
        <taxon>Eubacteriales</taxon>
        <taxon>Oscillospiraceae</taxon>
        <taxon>Ruminiclostridium</taxon>
    </lineage>
</organism>
<dbReference type="GO" id="GO:0046872">
    <property type="term" value="F:metal ion binding"/>
    <property type="evidence" value="ECO:0007669"/>
    <property type="project" value="InterPro"/>
</dbReference>
<dbReference type="AlphaFoldDB" id="S0FTK4"/>
<name>S0FTK4_RUMCE</name>
<dbReference type="PATRIC" id="fig|1195236.3.peg.634"/>
<dbReference type="STRING" id="1195236.CTER_0327"/>
<dbReference type="CDD" id="cd00371">
    <property type="entry name" value="HMA"/>
    <property type="match status" value="1"/>
</dbReference>
<reference evidence="2 3" key="1">
    <citation type="journal article" date="2013" name="Genome Announc.">
        <title>Draft Genome Sequence of the Cellulolytic, Mesophilic, Anaerobic Bacterium Clostridium termitidis Strain CT1112 (DSM 5398).</title>
        <authorList>
            <person name="Lal S."/>
            <person name="Ramachandran U."/>
            <person name="Zhang X."/>
            <person name="Munir R."/>
            <person name="Sparling R."/>
            <person name="Levin D.B."/>
        </authorList>
    </citation>
    <scope>NUCLEOTIDE SEQUENCE [LARGE SCALE GENOMIC DNA]</scope>
    <source>
        <strain evidence="2 3">CT1112</strain>
    </source>
</reference>
<sequence>MGTITKQYTLEGLCCGNCAAKIKKDVSLLNGVRSADVNTDTALLSLEIDSGWNPDVLSGEITRIAAAHDEDIIVKEALA</sequence>
<dbReference type="InterPro" id="IPR036163">
    <property type="entry name" value="HMA_dom_sf"/>
</dbReference>
<dbReference type="EMBL" id="AORV01000016">
    <property type="protein sequence ID" value="EMS73666.1"/>
    <property type="molecule type" value="Genomic_DNA"/>
</dbReference>
<dbReference type="Proteomes" id="UP000014155">
    <property type="component" value="Unassembled WGS sequence"/>
</dbReference>
<evidence type="ECO:0000313" key="3">
    <source>
        <dbReference type="Proteomes" id="UP000014155"/>
    </source>
</evidence>
<dbReference type="RefSeq" id="WP_004623666.1">
    <property type="nucleotide sequence ID" value="NZ_AORV01000016.1"/>
</dbReference>
<protein>
    <submittedName>
        <fullName evidence="2">Heavy-metal-associated domain protein</fullName>
    </submittedName>
</protein>
<dbReference type="eggNOG" id="COG2608">
    <property type="taxonomic scope" value="Bacteria"/>
</dbReference>
<evidence type="ECO:0000259" key="1">
    <source>
        <dbReference type="Pfam" id="PF00403"/>
    </source>
</evidence>
<feature type="domain" description="HMA" evidence="1">
    <location>
        <begin position="9"/>
        <end position="48"/>
    </location>
</feature>
<dbReference type="Gene3D" id="3.30.70.100">
    <property type="match status" value="1"/>
</dbReference>